<dbReference type="GO" id="GO:0016740">
    <property type="term" value="F:transferase activity"/>
    <property type="evidence" value="ECO:0007669"/>
    <property type="project" value="UniProtKB-KW"/>
</dbReference>
<feature type="region of interest" description="Disordered" evidence="1">
    <location>
        <begin position="175"/>
        <end position="195"/>
    </location>
</feature>
<feature type="compositionally biased region" description="Basic and acidic residues" evidence="1">
    <location>
        <begin position="68"/>
        <end position="105"/>
    </location>
</feature>
<evidence type="ECO:0000313" key="2">
    <source>
        <dbReference type="EMBL" id="JAG03900.1"/>
    </source>
</evidence>
<name>A0A0A9WGB1_LYGHE</name>
<accession>A0A0A9WGB1</accession>
<reference evidence="2" key="1">
    <citation type="journal article" date="2014" name="PLoS ONE">
        <title>Transcriptome-Based Identification of ABC Transporters in the Western Tarnished Plant Bug Lygus hesperus.</title>
        <authorList>
            <person name="Hull J.J."/>
            <person name="Chaney K."/>
            <person name="Geib S.M."/>
            <person name="Fabrick J.A."/>
            <person name="Brent C.S."/>
            <person name="Walsh D."/>
            <person name="Lavine L.C."/>
        </authorList>
    </citation>
    <scope>NUCLEOTIDE SEQUENCE</scope>
</reference>
<keyword evidence="2" id="KW-0808">Transferase</keyword>
<sequence length="195" mass="21201">MFYIVQLLEKQNINVRIICMNPNSKVVWFVCLHGVCFNGTVWVPGGLSVCCVEATGGQNSSDQAPPSRSDEPAYRGDRCPERGDRGPERGDRGPERGDRGPERGRRPNPSSSSHHHHPHQPASSGETRRRTRLFGMKGFGFGKTVDRTISLPETETVQYAAGKRPFGMPLVLGAGAAVPVTPPTPTTPRTGKRSA</sequence>
<proteinExistence type="predicted"/>
<evidence type="ECO:0000256" key="1">
    <source>
        <dbReference type="SAM" id="MobiDB-lite"/>
    </source>
</evidence>
<reference evidence="2" key="2">
    <citation type="submission" date="2014-07" db="EMBL/GenBank/DDBJ databases">
        <authorList>
            <person name="Hull J."/>
        </authorList>
    </citation>
    <scope>NUCLEOTIDE SEQUENCE</scope>
</reference>
<dbReference type="EMBL" id="GBHO01039704">
    <property type="protein sequence ID" value="JAG03900.1"/>
    <property type="molecule type" value="Transcribed_RNA"/>
</dbReference>
<dbReference type="AlphaFoldDB" id="A0A0A9WGB1"/>
<feature type="region of interest" description="Disordered" evidence="1">
    <location>
        <begin position="56"/>
        <end position="129"/>
    </location>
</feature>
<gene>
    <name evidence="2" type="primary">pnp_11</name>
    <name evidence="2" type="ORF">CM83_64081</name>
</gene>
<feature type="compositionally biased region" description="Polar residues" evidence="1">
    <location>
        <begin position="56"/>
        <end position="66"/>
    </location>
</feature>
<protein>
    <submittedName>
        <fullName evidence="2">Polyribonucleotide nucleotidyltransferase</fullName>
    </submittedName>
</protein>
<organism evidence="2">
    <name type="scientific">Lygus hesperus</name>
    <name type="common">Western plant bug</name>
    <dbReference type="NCBI Taxonomy" id="30085"/>
    <lineage>
        <taxon>Eukaryota</taxon>
        <taxon>Metazoa</taxon>
        <taxon>Ecdysozoa</taxon>
        <taxon>Arthropoda</taxon>
        <taxon>Hexapoda</taxon>
        <taxon>Insecta</taxon>
        <taxon>Pterygota</taxon>
        <taxon>Neoptera</taxon>
        <taxon>Paraneoptera</taxon>
        <taxon>Hemiptera</taxon>
        <taxon>Heteroptera</taxon>
        <taxon>Panheteroptera</taxon>
        <taxon>Cimicomorpha</taxon>
        <taxon>Miridae</taxon>
        <taxon>Mirini</taxon>
        <taxon>Lygus</taxon>
    </lineage>
</organism>